<comment type="caution">
    <text evidence="1">The sequence shown here is derived from an EMBL/GenBank/DDBJ whole genome shotgun (WGS) entry which is preliminary data.</text>
</comment>
<dbReference type="InterPro" id="IPR036278">
    <property type="entry name" value="Sialidase_sf"/>
</dbReference>
<evidence type="ECO:0000313" key="1">
    <source>
        <dbReference type="EMBL" id="NMF00228.1"/>
    </source>
</evidence>
<dbReference type="Gene3D" id="2.120.10.10">
    <property type="match status" value="2"/>
</dbReference>
<dbReference type="Proteomes" id="UP000561326">
    <property type="component" value="Unassembled WGS sequence"/>
</dbReference>
<evidence type="ECO:0000313" key="2">
    <source>
        <dbReference type="Proteomes" id="UP000561326"/>
    </source>
</evidence>
<dbReference type="SUPFAM" id="SSF50939">
    <property type="entry name" value="Sialidases"/>
    <property type="match status" value="2"/>
</dbReference>
<evidence type="ECO:0008006" key="3">
    <source>
        <dbReference type="Google" id="ProtNLM"/>
    </source>
</evidence>
<dbReference type="EMBL" id="JABAGO010000042">
    <property type="protein sequence ID" value="NMF00228.1"/>
    <property type="molecule type" value="Genomic_DNA"/>
</dbReference>
<dbReference type="CDD" id="cd15482">
    <property type="entry name" value="Sialidase_non-viral"/>
    <property type="match status" value="2"/>
</dbReference>
<protein>
    <recommendedName>
        <fullName evidence="3">Exo-alpha-sialidase</fullName>
    </recommendedName>
</protein>
<gene>
    <name evidence="1" type="ORF">HF838_18535</name>
</gene>
<proteinExistence type="predicted"/>
<name>A0A848D2C0_ANEAE</name>
<dbReference type="PANTHER" id="PTHR38792:SF3">
    <property type="entry name" value="BNR_ASP-BOX REPEAT DOMAIN PROTEIN (AFU_ORTHOLOGUE AFUA_7G06430)-RELATED"/>
    <property type="match status" value="1"/>
</dbReference>
<dbReference type="RefSeq" id="WP_168976025.1">
    <property type="nucleotide sequence ID" value="NZ_JABAGO010000042.1"/>
</dbReference>
<dbReference type="PANTHER" id="PTHR38792">
    <property type="entry name" value="BNR/ASP-BOX REPEAT DOMAIN PROTEIN (AFU_ORTHOLOGUE AFUA_7G06430)-RELATED"/>
    <property type="match status" value="1"/>
</dbReference>
<organism evidence="1 2">
    <name type="scientific">Aneurinibacillus aneurinilyticus</name>
    <name type="common">Bacillus aneurinolyticus</name>
    <dbReference type="NCBI Taxonomy" id="1391"/>
    <lineage>
        <taxon>Bacteria</taxon>
        <taxon>Bacillati</taxon>
        <taxon>Bacillota</taxon>
        <taxon>Bacilli</taxon>
        <taxon>Bacillales</taxon>
        <taxon>Paenibacillaceae</taxon>
        <taxon>Aneurinibacillus group</taxon>
        <taxon>Aneurinibacillus</taxon>
    </lineage>
</organism>
<accession>A0A848D2C0</accession>
<sequence length="783" mass="84568">MQTMYPALVNSPLTDLVADIDDTQDSIEVKDGSKLPDAPNLAVLGGGEGAETILYTQKSGNVLSGITRGFQGVSQAWVNGTQVGRFFTEYDYAALTNNVEELSTQKVDKEEGKVLSSNDYTTAEKEKLSKFSEDAHGNLLYNGKQPGADPGDVYYLQREIANLKAVSELKDRVDGASGFFYDLFDGRNGGSIAKIDDTKGVASTALSAGATSIPLNSVTGPGFAVGQEITVFDDTNLERPRITAINGSTLTITPALTKSYKKEATVCRSSVVKDTVNHALKFGGWAQQITYTRTDINIANGDHATTLYARPQRLSNGWIIAVVTDKSSISNKYIICCYVSKDEGATWSKLCCFSNPSGSYAVQPSMATNGTKVIVLYNNAESGSDSSKFYAVAFDATTVTTGADLTNNAVLIDKQNSGNFTTVAYAPDGTIFAAWESKNAAYPNSFNIRYSKSTNGGATWTTPFQITKSNVSEEEYRFPYLILLNGEPAILCKRGSSANGIYILKETGLNNGGYTFAWTYKQVYYGYSYSQDNPTAIVDGHGTIHIAWGGKDSEFSTTFNIKYSTSIDGGMTWSTPVNITRGTDTQMEAAITCDKNNNPYIYFAGIDKSGTTSASHYQLRKAACVNGVWGAIETISNSTTSSVRYPAVMENYRDFTEPLVVYCSSNVLKFHGTWTASTDIPVLVEDVRFNILPSAPIDEVVAWADQEKDARFSVSGSVSFHDTGGNESYVSTTKTSAPVDGTIEDQFIATNSAAKQQATLRLTLSRTNTNVDKSVKKLLGAVS</sequence>
<reference evidence="1 2" key="1">
    <citation type="submission" date="2020-04" db="EMBL/GenBank/DDBJ databases">
        <authorList>
            <person name="Hitch T.C.A."/>
            <person name="Wylensek D."/>
            <person name="Clavel T."/>
        </authorList>
    </citation>
    <scope>NUCLEOTIDE SEQUENCE [LARGE SCALE GENOMIC DNA]</scope>
    <source>
        <strain evidence="1 2">WB01_D5_05</strain>
    </source>
</reference>
<dbReference type="AlphaFoldDB" id="A0A848D2C0"/>